<keyword evidence="15" id="KW-0342">GTP-binding</keyword>
<dbReference type="OrthoDB" id="429626at2759"/>
<dbReference type="EMBL" id="MRZV01000007">
    <property type="protein sequence ID" value="PIK62702.1"/>
    <property type="molecule type" value="Genomic_DNA"/>
</dbReference>
<organism evidence="23 24">
    <name type="scientific">Stichopus japonicus</name>
    <name type="common">Sea cucumber</name>
    <dbReference type="NCBI Taxonomy" id="307972"/>
    <lineage>
        <taxon>Eukaryota</taxon>
        <taxon>Metazoa</taxon>
        <taxon>Echinodermata</taxon>
        <taxon>Eleutherozoa</taxon>
        <taxon>Echinozoa</taxon>
        <taxon>Holothuroidea</taxon>
        <taxon>Aspidochirotacea</taxon>
        <taxon>Aspidochirotida</taxon>
        <taxon>Stichopodidae</taxon>
        <taxon>Apostichopus</taxon>
    </lineage>
</organism>
<dbReference type="InterPro" id="IPR050105">
    <property type="entry name" value="MoCo_biosynth_MoaA/MoaC"/>
</dbReference>
<dbReference type="UniPathway" id="UPA00344"/>
<dbReference type="NCBIfam" id="TIGR02666">
    <property type="entry name" value="moaA"/>
    <property type="match status" value="1"/>
</dbReference>
<comment type="catalytic activity">
    <reaction evidence="18">
        <text>GTP + AH2 + S-adenosyl-L-methionine = (8S)-3',8-cyclo-7,8-dihydroguanosine 5'-triphosphate + 5'-deoxyadenosine + L-methionine + A + H(+)</text>
        <dbReference type="Rhea" id="RHEA:49576"/>
        <dbReference type="ChEBI" id="CHEBI:13193"/>
        <dbReference type="ChEBI" id="CHEBI:15378"/>
        <dbReference type="ChEBI" id="CHEBI:17319"/>
        <dbReference type="ChEBI" id="CHEBI:17499"/>
        <dbReference type="ChEBI" id="CHEBI:37565"/>
        <dbReference type="ChEBI" id="CHEBI:57844"/>
        <dbReference type="ChEBI" id="CHEBI:59789"/>
        <dbReference type="ChEBI" id="CHEBI:131766"/>
        <dbReference type="EC" id="4.1.99.22"/>
    </reaction>
</comment>
<evidence type="ECO:0000256" key="15">
    <source>
        <dbReference type="ARBA" id="ARBA00023134"/>
    </source>
</evidence>
<dbReference type="SUPFAM" id="SSF102114">
    <property type="entry name" value="Radical SAM enzymes"/>
    <property type="match status" value="1"/>
</dbReference>
<protein>
    <recommendedName>
        <fullName evidence="8">Molybdenum cofactor biosynthesis protein 1</fullName>
        <ecNumber evidence="6">4.1.99.22</ecNumber>
        <ecNumber evidence="7">4.6.1.17</ecNumber>
    </recommendedName>
</protein>
<evidence type="ECO:0000313" key="23">
    <source>
        <dbReference type="EMBL" id="PIK62702.1"/>
    </source>
</evidence>
<feature type="compositionally biased region" description="Polar residues" evidence="21">
    <location>
        <begin position="1"/>
        <end position="10"/>
    </location>
</feature>
<dbReference type="Proteomes" id="UP000230750">
    <property type="component" value="Unassembled WGS sequence"/>
</dbReference>
<feature type="domain" description="Radical SAM core" evidence="22">
    <location>
        <begin position="70"/>
        <end position="283"/>
    </location>
</feature>
<evidence type="ECO:0000256" key="17">
    <source>
        <dbReference type="ARBA" id="ARBA00023239"/>
    </source>
</evidence>
<evidence type="ECO:0000256" key="12">
    <source>
        <dbReference type="ARBA" id="ARBA00022741"/>
    </source>
</evidence>
<comment type="subunit">
    <text evidence="20">Isoform MOCS1A and isoform MOCS1B probably form a heterooligomer.</text>
</comment>
<dbReference type="InterPro" id="IPR010505">
    <property type="entry name" value="MoaA_twitch"/>
</dbReference>
<evidence type="ECO:0000256" key="1">
    <source>
        <dbReference type="ARBA" id="ARBA00001637"/>
    </source>
</evidence>
<feature type="region of interest" description="Disordered" evidence="21">
    <location>
        <begin position="1"/>
        <end position="51"/>
    </location>
</feature>
<evidence type="ECO:0000259" key="22">
    <source>
        <dbReference type="PROSITE" id="PS51918"/>
    </source>
</evidence>
<dbReference type="SFLD" id="SFLDG01383">
    <property type="entry name" value="cyclic_pyranopterin_phosphate"/>
    <property type="match status" value="1"/>
</dbReference>
<evidence type="ECO:0000256" key="18">
    <source>
        <dbReference type="ARBA" id="ARBA00048697"/>
    </source>
</evidence>
<dbReference type="HAMAP" id="MF_01225_B">
    <property type="entry name" value="MoaA_B"/>
    <property type="match status" value="1"/>
</dbReference>
<dbReference type="InterPro" id="IPR007197">
    <property type="entry name" value="rSAM"/>
</dbReference>
<evidence type="ECO:0000256" key="13">
    <source>
        <dbReference type="ARBA" id="ARBA00023004"/>
    </source>
</evidence>
<keyword evidence="13" id="KW-0408">Iron</keyword>
<comment type="cofactor">
    <cofactor evidence="2">
        <name>[4Fe-4S] cluster</name>
        <dbReference type="ChEBI" id="CHEBI:49883"/>
    </cofactor>
</comment>
<dbReference type="InterPro" id="IPR058240">
    <property type="entry name" value="rSAM_sf"/>
</dbReference>
<dbReference type="CDD" id="cd01335">
    <property type="entry name" value="Radical_SAM"/>
    <property type="match status" value="1"/>
</dbReference>
<dbReference type="GO" id="GO:0046872">
    <property type="term" value="F:metal ion binding"/>
    <property type="evidence" value="ECO:0007669"/>
    <property type="project" value="UniProtKB-KW"/>
</dbReference>
<keyword evidence="12" id="KW-0547">Nucleotide-binding</keyword>
<dbReference type="GO" id="GO:0051539">
    <property type="term" value="F:4 iron, 4 sulfur cluster binding"/>
    <property type="evidence" value="ECO:0007669"/>
    <property type="project" value="UniProtKB-KW"/>
</dbReference>
<keyword evidence="14" id="KW-0411">Iron-sulfur</keyword>
<dbReference type="SFLD" id="SFLDG01386">
    <property type="entry name" value="main_SPASM_domain-containing"/>
    <property type="match status" value="1"/>
</dbReference>
<dbReference type="GO" id="GO:0061798">
    <property type="term" value="F:GTP 3',8'-cyclase activity"/>
    <property type="evidence" value="ECO:0007669"/>
    <property type="project" value="UniProtKB-EC"/>
</dbReference>
<comment type="caution">
    <text evidence="23">The sequence shown here is derived from an EMBL/GenBank/DDBJ whole genome shotgun (WGS) entry which is preliminary data.</text>
</comment>
<evidence type="ECO:0000256" key="19">
    <source>
        <dbReference type="ARBA" id="ARBA00054222"/>
    </source>
</evidence>
<keyword evidence="9" id="KW-0004">4Fe-4S</keyword>
<evidence type="ECO:0000256" key="7">
    <source>
        <dbReference type="ARBA" id="ARBA00012575"/>
    </source>
</evidence>
<evidence type="ECO:0000256" key="10">
    <source>
        <dbReference type="ARBA" id="ARBA00022691"/>
    </source>
</evidence>
<comment type="pathway">
    <text evidence="3">Cofactor biosynthesis; molybdopterin biosynthesis.</text>
</comment>
<dbReference type="SFLD" id="SFLDG01067">
    <property type="entry name" value="SPASM/twitch_domain_containing"/>
    <property type="match status" value="1"/>
</dbReference>
<dbReference type="Pfam" id="PF04055">
    <property type="entry name" value="Radical_SAM"/>
    <property type="match status" value="1"/>
</dbReference>
<dbReference type="FunFam" id="3.20.20.70:FF:000117">
    <property type="entry name" value="molybdenum cofactor biosynthesis protein 1"/>
    <property type="match status" value="1"/>
</dbReference>
<evidence type="ECO:0000256" key="16">
    <source>
        <dbReference type="ARBA" id="ARBA00023150"/>
    </source>
</evidence>
<comment type="catalytic activity">
    <reaction evidence="1">
        <text>(8S)-3',8-cyclo-7,8-dihydroguanosine 5'-triphosphate = cyclic pyranopterin phosphate + diphosphate</text>
        <dbReference type="Rhea" id="RHEA:49580"/>
        <dbReference type="ChEBI" id="CHEBI:33019"/>
        <dbReference type="ChEBI" id="CHEBI:59648"/>
        <dbReference type="ChEBI" id="CHEBI:131766"/>
        <dbReference type="EC" id="4.6.1.17"/>
    </reaction>
</comment>
<dbReference type="GO" id="GO:0005525">
    <property type="term" value="F:GTP binding"/>
    <property type="evidence" value="ECO:0007669"/>
    <property type="project" value="UniProtKB-KW"/>
</dbReference>
<dbReference type="AlphaFoldDB" id="A0A2G8LR54"/>
<dbReference type="GO" id="GO:0061799">
    <property type="term" value="F:cyclic pyranopterin monophosphate synthase activity"/>
    <property type="evidence" value="ECO:0007669"/>
    <property type="project" value="UniProtKB-EC"/>
</dbReference>
<dbReference type="InterPro" id="IPR000385">
    <property type="entry name" value="MoaA_NifB_PqqE_Fe-S-bd_CS"/>
</dbReference>
<evidence type="ECO:0000256" key="5">
    <source>
        <dbReference type="ARBA" id="ARBA00009862"/>
    </source>
</evidence>
<dbReference type="EC" id="4.6.1.17" evidence="7"/>
<evidence type="ECO:0000256" key="21">
    <source>
        <dbReference type="SAM" id="MobiDB-lite"/>
    </source>
</evidence>
<evidence type="ECO:0000256" key="6">
    <source>
        <dbReference type="ARBA" id="ARBA00012167"/>
    </source>
</evidence>
<dbReference type="CDD" id="cd21117">
    <property type="entry name" value="Twitch_MoaA"/>
    <property type="match status" value="1"/>
</dbReference>
<comment type="similarity">
    <text evidence="5">In the N-terminal section; belongs to the radical SAM superfamily. MoaA family.</text>
</comment>
<dbReference type="InterPro" id="IPR013785">
    <property type="entry name" value="Aldolase_TIM"/>
</dbReference>
<proteinExistence type="inferred from homology"/>
<dbReference type="SMART" id="SM00729">
    <property type="entry name" value="Elp3"/>
    <property type="match status" value="1"/>
</dbReference>
<keyword evidence="17" id="KW-0456">Lyase</keyword>
<gene>
    <name evidence="23" type="ORF">BSL78_00397</name>
</gene>
<dbReference type="GO" id="GO:0006777">
    <property type="term" value="P:Mo-molybdopterin cofactor biosynthetic process"/>
    <property type="evidence" value="ECO:0007669"/>
    <property type="project" value="UniProtKB-KW"/>
</dbReference>
<dbReference type="InterPro" id="IPR013483">
    <property type="entry name" value="MoaA"/>
</dbReference>
<evidence type="ECO:0000256" key="9">
    <source>
        <dbReference type="ARBA" id="ARBA00022485"/>
    </source>
</evidence>
<comment type="similarity">
    <text evidence="4">In the C-terminal section; belongs to the MoaC family.</text>
</comment>
<dbReference type="PANTHER" id="PTHR22960">
    <property type="entry name" value="MOLYBDOPTERIN COFACTOR SYNTHESIS PROTEIN A"/>
    <property type="match status" value="1"/>
</dbReference>
<dbReference type="InterPro" id="IPR006638">
    <property type="entry name" value="Elp3/MiaA/NifB-like_rSAM"/>
</dbReference>
<keyword evidence="10" id="KW-0949">S-adenosyl-L-methionine</keyword>
<evidence type="ECO:0000256" key="11">
    <source>
        <dbReference type="ARBA" id="ARBA00022723"/>
    </source>
</evidence>
<dbReference type="PANTHER" id="PTHR22960:SF0">
    <property type="entry name" value="MOLYBDENUM COFACTOR BIOSYNTHESIS PROTEIN 1"/>
    <property type="match status" value="1"/>
</dbReference>
<keyword evidence="11" id="KW-0479">Metal-binding</keyword>
<dbReference type="SFLD" id="SFLDS00029">
    <property type="entry name" value="Radical_SAM"/>
    <property type="match status" value="1"/>
</dbReference>
<evidence type="ECO:0000256" key="8">
    <source>
        <dbReference type="ARBA" id="ARBA00015273"/>
    </source>
</evidence>
<evidence type="ECO:0000256" key="20">
    <source>
        <dbReference type="ARBA" id="ARBA00063038"/>
    </source>
</evidence>
<dbReference type="Pfam" id="PF06463">
    <property type="entry name" value="Mob_synth_C"/>
    <property type="match status" value="1"/>
</dbReference>
<dbReference type="InterPro" id="IPR040064">
    <property type="entry name" value="MoaA-like"/>
</dbReference>
<evidence type="ECO:0000313" key="24">
    <source>
        <dbReference type="Proteomes" id="UP000230750"/>
    </source>
</evidence>
<dbReference type="NCBIfam" id="NF001199">
    <property type="entry name" value="PRK00164.2-1"/>
    <property type="match status" value="1"/>
</dbReference>
<evidence type="ECO:0000256" key="2">
    <source>
        <dbReference type="ARBA" id="ARBA00001966"/>
    </source>
</evidence>
<keyword evidence="16" id="KW-0501">Molybdenum cofactor biosynthesis</keyword>
<dbReference type="PROSITE" id="PS01305">
    <property type="entry name" value="MOAA_NIFB_PQQE"/>
    <property type="match status" value="1"/>
</dbReference>
<dbReference type="PROSITE" id="PS51918">
    <property type="entry name" value="RADICAL_SAM"/>
    <property type="match status" value="1"/>
</dbReference>
<reference evidence="23 24" key="1">
    <citation type="journal article" date="2017" name="PLoS Biol.">
        <title>The sea cucumber genome provides insights into morphological evolution and visceral regeneration.</title>
        <authorList>
            <person name="Zhang X."/>
            <person name="Sun L."/>
            <person name="Yuan J."/>
            <person name="Sun Y."/>
            <person name="Gao Y."/>
            <person name="Zhang L."/>
            <person name="Li S."/>
            <person name="Dai H."/>
            <person name="Hamel J.F."/>
            <person name="Liu C."/>
            <person name="Yu Y."/>
            <person name="Liu S."/>
            <person name="Lin W."/>
            <person name="Guo K."/>
            <person name="Jin S."/>
            <person name="Xu P."/>
            <person name="Storey K.B."/>
            <person name="Huan P."/>
            <person name="Zhang T."/>
            <person name="Zhou Y."/>
            <person name="Zhang J."/>
            <person name="Lin C."/>
            <person name="Li X."/>
            <person name="Xing L."/>
            <person name="Huo D."/>
            <person name="Sun M."/>
            <person name="Wang L."/>
            <person name="Mercier A."/>
            <person name="Li F."/>
            <person name="Yang H."/>
            <person name="Xiang J."/>
        </authorList>
    </citation>
    <scope>NUCLEOTIDE SEQUENCE [LARGE SCALE GENOMIC DNA]</scope>
    <source>
        <strain evidence="23">Shaxun</strain>
        <tissue evidence="23">Muscle</tissue>
    </source>
</reference>
<dbReference type="Gene3D" id="3.20.20.70">
    <property type="entry name" value="Aldolase class I"/>
    <property type="match status" value="1"/>
</dbReference>
<dbReference type="EC" id="4.1.99.22" evidence="6"/>
<dbReference type="STRING" id="307972.A0A2G8LR54"/>
<comment type="function">
    <text evidence="19">Isoform MOCS1A and isoform MOCS1B probably form a complex that catalyzes the conversion of 5'-GTP to cyclic pyranopterin monophosphate (cPMP). MOCS1A catalyzes the cyclization of GTP to (8S)-3',8-cyclo-7,8-dihydroguanosine 5'-triphosphate and MOCS1B catalyzes the subsequent conversion of (8S)-3',8-cyclo-7,8-dihydroguanosine 5'-triphosphate to cPMP.</text>
</comment>
<name>A0A2G8LR54_STIJA</name>
<evidence type="ECO:0000256" key="3">
    <source>
        <dbReference type="ARBA" id="ARBA00005046"/>
    </source>
</evidence>
<accession>A0A2G8LR54</accession>
<evidence type="ECO:0000256" key="14">
    <source>
        <dbReference type="ARBA" id="ARBA00023014"/>
    </source>
</evidence>
<keyword evidence="24" id="KW-1185">Reference proteome</keyword>
<sequence>MFGAANNQLVSSSSHPPPSVKEGILSHPPPSAKEGILSHPPPSVKEGILSHPPPSVKEGILPFSAFLTDSFGRQHNYLRISLTEKCNLRCQYCMPEEGVPLTPTQRLLSTTEIIRLASLFVKEGVDKIRLTGGEPLVRKDVTEIIGELKKLEGLKTISITTNGITLAKKLPVLKDAGLDSINISLDTLEPAKFEFITRRKGYKHVMRSIDKALDMNFKPLKLNCVIMKGLNDDEICDFVEFTKHKAIDVRFIEYMPFDGNKWKDSKLVSFDKMISDIKTRWPDIQRISDQPNDTSRAFRVPGFAGQVGFVASMTKPFCGTCNRVRLTADGNLKVCLFAMRGVPRDVLRSGASDQELLEIIGAAVNRKKKQHAGMFNISQMKNRPMILIGG</sequence>
<evidence type="ECO:0000256" key="4">
    <source>
        <dbReference type="ARBA" id="ARBA00008484"/>
    </source>
</evidence>